<dbReference type="AlphaFoldDB" id="A0A931ML15"/>
<name>A0A931ML15_9SPHN</name>
<dbReference type="EMBL" id="JADZGI010000001">
    <property type="protein sequence ID" value="MBH0113005.1"/>
    <property type="molecule type" value="Genomic_DNA"/>
</dbReference>
<protein>
    <submittedName>
        <fullName evidence="2">Hydrolase 1, exosortase A system-associated</fullName>
    </submittedName>
</protein>
<feature type="domain" description="AB hydrolase-1" evidence="1">
    <location>
        <begin position="34"/>
        <end position="254"/>
    </location>
</feature>
<evidence type="ECO:0000259" key="1">
    <source>
        <dbReference type="Pfam" id="PF12697"/>
    </source>
</evidence>
<organism evidence="2 3">
    <name type="scientific">Novosphingobium aureum</name>
    <dbReference type="NCBI Taxonomy" id="2792964"/>
    <lineage>
        <taxon>Bacteria</taxon>
        <taxon>Pseudomonadati</taxon>
        <taxon>Pseudomonadota</taxon>
        <taxon>Alphaproteobacteria</taxon>
        <taxon>Sphingomonadales</taxon>
        <taxon>Sphingomonadaceae</taxon>
        <taxon>Novosphingobium</taxon>
    </lineage>
</organism>
<dbReference type="Gene3D" id="3.40.50.1820">
    <property type="entry name" value="alpha/beta hydrolase"/>
    <property type="match status" value="1"/>
</dbReference>
<dbReference type="Pfam" id="PF12697">
    <property type="entry name" value="Abhydrolase_6"/>
    <property type="match status" value="1"/>
</dbReference>
<dbReference type="InterPro" id="IPR017531">
    <property type="entry name" value="Hydrolase-1_PEP"/>
</dbReference>
<comment type="caution">
    <text evidence="2">The sequence shown here is derived from an EMBL/GenBank/DDBJ whole genome shotgun (WGS) entry which is preliminary data.</text>
</comment>
<accession>A0A931ML15</accession>
<sequence>MIREHLTFACEGATLVGTIDRPEGGVLSATTGLLIVSGGNETRAGAWNGQARLAARLAKAGHAVLRFDRRGVGDSEGENREFRNSAPDIGAAIEAFRAACPGLARIVGMGNCDAASALMLGGGFGLDALVLSNPWTIDAQESEEEAPVEVLRDHYRRRLTDPVAIRRLLRGQVPIRALARSLVAMARRSGAPSGPEGLAAEIAAGIADYTGDIRFLLAGRDRTALTFAAKWDKRDARIRTCPDATHSYVEPEAFAWLETQVLEVLEGQRAKATRWP</sequence>
<evidence type="ECO:0000313" key="2">
    <source>
        <dbReference type="EMBL" id="MBH0113005.1"/>
    </source>
</evidence>
<dbReference type="InterPro" id="IPR029058">
    <property type="entry name" value="AB_hydrolase_fold"/>
</dbReference>
<dbReference type="SUPFAM" id="SSF53474">
    <property type="entry name" value="alpha/beta-Hydrolases"/>
    <property type="match status" value="1"/>
</dbReference>
<dbReference type="NCBIfam" id="TIGR03100">
    <property type="entry name" value="hydr1_PEP"/>
    <property type="match status" value="1"/>
</dbReference>
<dbReference type="GO" id="GO:0016787">
    <property type="term" value="F:hydrolase activity"/>
    <property type="evidence" value="ECO:0007669"/>
    <property type="project" value="UniProtKB-KW"/>
</dbReference>
<gene>
    <name evidence="2" type="ORF">I5E68_08585</name>
</gene>
<dbReference type="Proteomes" id="UP000617634">
    <property type="component" value="Unassembled WGS sequence"/>
</dbReference>
<dbReference type="RefSeq" id="WP_197162926.1">
    <property type="nucleotide sequence ID" value="NZ_JADZGI010000001.1"/>
</dbReference>
<keyword evidence="2" id="KW-0378">Hydrolase</keyword>
<keyword evidence="3" id="KW-1185">Reference proteome</keyword>
<evidence type="ECO:0000313" key="3">
    <source>
        <dbReference type="Proteomes" id="UP000617634"/>
    </source>
</evidence>
<dbReference type="InterPro" id="IPR000073">
    <property type="entry name" value="AB_hydrolase_1"/>
</dbReference>
<reference evidence="2" key="1">
    <citation type="submission" date="2020-11" db="EMBL/GenBank/DDBJ databases">
        <title>Novosphingobium aureum sp. nov., a marine bacterium isolated from sediment of a salt flat.</title>
        <authorList>
            <person name="Yoo Y."/>
            <person name="Kim J.-J."/>
        </authorList>
    </citation>
    <scope>NUCLEOTIDE SEQUENCE</scope>
    <source>
        <strain evidence="2">YJ-S2-02</strain>
    </source>
</reference>
<proteinExistence type="predicted"/>